<feature type="non-terminal residue" evidence="2">
    <location>
        <position position="121"/>
    </location>
</feature>
<dbReference type="Proteomes" id="UP001153555">
    <property type="component" value="Unassembled WGS sequence"/>
</dbReference>
<reference evidence="2" key="1">
    <citation type="submission" date="2019-12" db="EMBL/GenBank/DDBJ databases">
        <authorList>
            <person name="Scholes J."/>
        </authorList>
    </citation>
    <scope>NUCLEOTIDE SEQUENCE</scope>
</reference>
<proteinExistence type="predicted"/>
<feature type="region of interest" description="Disordered" evidence="1">
    <location>
        <begin position="45"/>
        <end position="83"/>
    </location>
</feature>
<keyword evidence="3" id="KW-1185">Reference proteome</keyword>
<evidence type="ECO:0000256" key="1">
    <source>
        <dbReference type="SAM" id="MobiDB-lite"/>
    </source>
</evidence>
<evidence type="ECO:0000313" key="2">
    <source>
        <dbReference type="EMBL" id="CAA0831263.1"/>
    </source>
</evidence>
<comment type="caution">
    <text evidence="2">The sequence shown here is derived from an EMBL/GenBank/DDBJ whole genome shotgun (WGS) entry which is preliminary data.</text>
</comment>
<sequence length="121" mass="12382">SIGDGEASTSERCTSCLDACDGAEHTRMATGARGCAVEDWSTSVGGTRWETTGRNDDGETAGVRGTREGGWDARTPGSEDAARVGCASVEVTDDGLDRVRVGVPGDGRHTCEGTCGNARSA</sequence>
<dbReference type="AlphaFoldDB" id="A0A9N7NIE9"/>
<evidence type="ECO:0000313" key="3">
    <source>
        <dbReference type="Proteomes" id="UP001153555"/>
    </source>
</evidence>
<feature type="non-terminal residue" evidence="2">
    <location>
        <position position="1"/>
    </location>
</feature>
<dbReference type="EMBL" id="CACSLK010027831">
    <property type="protein sequence ID" value="CAA0831263.1"/>
    <property type="molecule type" value="Genomic_DNA"/>
</dbReference>
<gene>
    <name evidence="2" type="ORF">SHERM_26643</name>
</gene>
<organism evidence="2 3">
    <name type="scientific">Striga hermonthica</name>
    <name type="common">Purple witchweed</name>
    <name type="synonym">Buchnera hermonthica</name>
    <dbReference type="NCBI Taxonomy" id="68872"/>
    <lineage>
        <taxon>Eukaryota</taxon>
        <taxon>Viridiplantae</taxon>
        <taxon>Streptophyta</taxon>
        <taxon>Embryophyta</taxon>
        <taxon>Tracheophyta</taxon>
        <taxon>Spermatophyta</taxon>
        <taxon>Magnoliopsida</taxon>
        <taxon>eudicotyledons</taxon>
        <taxon>Gunneridae</taxon>
        <taxon>Pentapetalae</taxon>
        <taxon>asterids</taxon>
        <taxon>lamiids</taxon>
        <taxon>Lamiales</taxon>
        <taxon>Orobanchaceae</taxon>
        <taxon>Buchnereae</taxon>
        <taxon>Striga</taxon>
    </lineage>
</organism>
<accession>A0A9N7NIE9</accession>
<name>A0A9N7NIE9_STRHE</name>
<protein>
    <submittedName>
        <fullName evidence="2">Uncharacterized protein</fullName>
    </submittedName>
</protein>